<dbReference type="GO" id="GO:0034039">
    <property type="term" value="F:8-oxo-7,8-dihydroguanine DNA N-glycosylase activity"/>
    <property type="evidence" value="ECO:0007669"/>
    <property type="project" value="TreeGrafter"/>
</dbReference>
<dbReference type="InterPro" id="IPR015797">
    <property type="entry name" value="NUDIX_hydrolase-like_dom_sf"/>
</dbReference>
<dbReference type="InterPro" id="IPR044298">
    <property type="entry name" value="MIG/MutY"/>
</dbReference>
<dbReference type="EMBL" id="SJPT01000001">
    <property type="protein sequence ID" value="TWU26220.1"/>
    <property type="molecule type" value="Genomic_DNA"/>
</dbReference>
<evidence type="ECO:0000256" key="15">
    <source>
        <dbReference type="SAM" id="MobiDB-lite"/>
    </source>
</evidence>
<protein>
    <recommendedName>
        <fullName evidence="6">Adenine DNA glycosylase</fullName>
        <ecNumber evidence="5">3.2.2.31</ecNumber>
    </recommendedName>
</protein>
<dbReference type="GO" id="GO:0046872">
    <property type="term" value="F:metal ion binding"/>
    <property type="evidence" value="ECO:0007669"/>
    <property type="project" value="UniProtKB-KW"/>
</dbReference>
<dbReference type="Gene3D" id="1.10.340.30">
    <property type="entry name" value="Hypothetical protein, domain 2"/>
    <property type="match status" value="1"/>
</dbReference>
<organism evidence="17 18">
    <name type="scientific">Novipirellula galeiformis</name>
    <dbReference type="NCBI Taxonomy" id="2528004"/>
    <lineage>
        <taxon>Bacteria</taxon>
        <taxon>Pseudomonadati</taxon>
        <taxon>Planctomycetota</taxon>
        <taxon>Planctomycetia</taxon>
        <taxon>Pirellulales</taxon>
        <taxon>Pirellulaceae</taxon>
        <taxon>Novipirellula</taxon>
    </lineage>
</organism>
<dbReference type="FunFam" id="1.10.340.30:FF:000002">
    <property type="entry name" value="Adenine DNA glycosylase"/>
    <property type="match status" value="1"/>
</dbReference>
<dbReference type="Pfam" id="PF14815">
    <property type="entry name" value="NUDIX_4"/>
    <property type="match status" value="1"/>
</dbReference>
<sequence>MTSKRKPTTKSTPKLSRPKPEPPPHDPIWEQSAWRSRTRQRLLDWFLENHRVLPWRSDPQPYHVWVSEIMLQQTQVATVIPYYERFLKTFPTVSALAAADEETLLSHWEGLGYYRRARSMHAAAKQICQRHDEVFPDTFEAVLDLPGIGRYTAGAILSISQGQAFPVLEGNTQRVFSRWVAMQGVLSEKPTLDLLWNIAGAMLPRSNAKRRDQKPSHLPDRGPGIFNQAAMELGALICTPRSPKCDQCPVRAGCCARKLGIQETIPGKVKKIKYEDRTEFAFVIANDDHSKFLVRPIPAGQRWAGLWDFPRLTTGEVENASVAASQLNETLSGTISVGEPLITMKHAVTKYRIRLDVMRATISHGATRRWKPPSPWKFATLAEIDELPMSMTGRKIAKELSKCS</sequence>
<reference evidence="17 18" key="1">
    <citation type="submission" date="2019-02" db="EMBL/GenBank/DDBJ databases">
        <title>Deep-cultivation of Planctomycetes and their phenomic and genomic characterization uncovers novel biology.</title>
        <authorList>
            <person name="Wiegand S."/>
            <person name="Jogler M."/>
            <person name="Boedeker C."/>
            <person name="Pinto D."/>
            <person name="Vollmers J."/>
            <person name="Rivas-Marin E."/>
            <person name="Kohn T."/>
            <person name="Peeters S.H."/>
            <person name="Heuer A."/>
            <person name="Rast P."/>
            <person name="Oberbeckmann S."/>
            <person name="Bunk B."/>
            <person name="Jeske O."/>
            <person name="Meyerdierks A."/>
            <person name="Storesund J.E."/>
            <person name="Kallscheuer N."/>
            <person name="Luecker S."/>
            <person name="Lage O.M."/>
            <person name="Pohl T."/>
            <person name="Merkel B.J."/>
            <person name="Hornburger P."/>
            <person name="Mueller R.-W."/>
            <person name="Bruemmer F."/>
            <person name="Labrenz M."/>
            <person name="Spormann A.M."/>
            <person name="Op Den Camp H."/>
            <person name="Overmann J."/>
            <person name="Amann R."/>
            <person name="Jetten M.S.M."/>
            <person name="Mascher T."/>
            <person name="Medema M.H."/>
            <person name="Devos D.P."/>
            <person name="Kaster A.-K."/>
            <person name="Ovreas L."/>
            <person name="Rohde M."/>
            <person name="Galperin M.Y."/>
            <person name="Jogler C."/>
        </authorList>
    </citation>
    <scope>NUCLEOTIDE SEQUENCE [LARGE SCALE GENOMIC DNA]</scope>
    <source>
        <strain evidence="17 18">Pla52o</strain>
    </source>
</reference>
<keyword evidence="12" id="KW-0411">Iron-sulfur</keyword>
<evidence type="ECO:0000256" key="7">
    <source>
        <dbReference type="ARBA" id="ARBA00022485"/>
    </source>
</evidence>
<evidence type="ECO:0000256" key="3">
    <source>
        <dbReference type="ARBA" id="ARBA00002933"/>
    </source>
</evidence>
<dbReference type="SMART" id="SM00478">
    <property type="entry name" value="ENDO3c"/>
    <property type="match status" value="1"/>
</dbReference>
<dbReference type="InterPro" id="IPR004035">
    <property type="entry name" value="Endouclease-III_FeS-bd_BS"/>
</dbReference>
<dbReference type="InterPro" id="IPR011257">
    <property type="entry name" value="DNA_glycosylase"/>
</dbReference>
<dbReference type="GO" id="GO:0006284">
    <property type="term" value="P:base-excision repair"/>
    <property type="evidence" value="ECO:0007669"/>
    <property type="project" value="InterPro"/>
</dbReference>
<dbReference type="Gene3D" id="3.90.79.10">
    <property type="entry name" value="Nucleoside Triphosphate Pyrophosphohydrolase"/>
    <property type="match status" value="1"/>
</dbReference>
<dbReference type="Pfam" id="PF10576">
    <property type="entry name" value="EndIII_4Fe-2S"/>
    <property type="match status" value="1"/>
</dbReference>
<dbReference type="AlphaFoldDB" id="A0A5C6CNW2"/>
<dbReference type="GO" id="GO:0032357">
    <property type="term" value="F:oxidized purine DNA binding"/>
    <property type="evidence" value="ECO:0007669"/>
    <property type="project" value="TreeGrafter"/>
</dbReference>
<dbReference type="PANTHER" id="PTHR42944:SF1">
    <property type="entry name" value="ADENINE DNA GLYCOSYLASE"/>
    <property type="match status" value="1"/>
</dbReference>
<evidence type="ECO:0000313" key="18">
    <source>
        <dbReference type="Proteomes" id="UP000316304"/>
    </source>
</evidence>
<dbReference type="SUPFAM" id="SSF55811">
    <property type="entry name" value="Nudix"/>
    <property type="match status" value="1"/>
</dbReference>
<keyword evidence="11" id="KW-0408">Iron</keyword>
<evidence type="ECO:0000256" key="14">
    <source>
        <dbReference type="ARBA" id="ARBA00023295"/>
    </source>
</evidence>
<dbReference type="GO" id="GO:0006298">
    <property type="term" value="P:mismatch repair"/>
    <property type="evidence" value="ECO:0007669"/>
    <property type="project" value="TreeGrafter"/>
</dbReference>
<dbReference type="OrthoDB" id="9802365at2"/>
<feature type="region of interest" description="Disordered" evidence="15">
    <location>
        <begin position="1"/>
        <end position="30"/>
    </location>
</feature>
<name>A0A5C6CNW2_9BACT</name>
<dbReference type="InterPro" id="IPR000445">
    <property type="entry name" value="HhH_motif"/>
</dbReference>
<comment type="similarity">
    <text evidence="4">Belongs to the Nth/MutY family.</text>
</comment>
<dbReference type="SUPFAM" id="SSF48150">
    <property type="entry name" value="DNA-glycosylase"/>
    <property type="match status" value="1"/>
</dbReference>
<dbReference type="Pfam" id="PF00730">
    <property type="entry name" value="HhH-GPD"/>
    <property type="match status" value="1"/>
</dbReference>
<keyword evidence="10 17" id="KW-0378">Hydrolase</keyword>
<dbReference type="NCBIfam" id="TIGR01084">
    <property type="entry name" value="mutY"/>
    <property type="match status" value="1"/>
</dbReference>
<dbReference type="Proteomes" id="UP000316304">
    <property type="component" value="Unassembled WGS sequence"/>
</dbReference>
<evidence type="ECO:0000256" key="11">
    <source>
        <dbReference type="ARBA" id="ARBA00023004"/>
    </source>
</evidence>
<dbReference type="EC" id="3.2.2.31" evidence="5"/>
<evidence type="ECO:0000256" key="9">
    <source>
        <dbReference type="ARBA" id="ARBA00022763"/>
    </source>
</evidence>
<dbReference type="GO" id="GO:0051539">
    <property type="term" value="F:4 iron, 4 sulfur cluster binding"/>
    <property type="evidence" value="ECO:0007669"/>
    <property type="project" value="UniProtKB-KW"/>
</dbReference>
<dbReference type="CDD" id="cd00056">
    <property type="entry name" value="ENDO3c"/>
    <property type="match status" value="1"/>
</dbReference>
<comment type="function">
    <text evidence="3">Adenine glycosylase active on G-A mispairs. MutY also corrects error-prone DNA synthesis past GO lesions which are due to the oxidatively damaged form of guanine: 7,8-dihydro-8-oxoguanine (8-oxo-dGTP).</text>
</comment>
<dbReference type="GO" id="GO:0000701">
    <property type="term" value="F:purine-specific mismatch base pair DNA N-glycosylase activity"/>
    <property type="evidence" value="ECO:0007669"/>
    <property type="project" value="UniProtKB-EC"/>
</dbReference>
<dbReference type="InterPro" id="IPR003651">
    <property type="entry name" value="Endonuclease3_FeS-loop_motif"/>
</dbReference>
<evidence type="ECO:0000256" key="1">
    <source>
        <dbReference type="ARBA" id="ARBA00000843"/>
    </source>
</evidence>
<evidence type="ECO:0000256" key="6">
    <source>
        <dbReference type="ARBA" id="ARBA00022023"/>
    </source>
</evidence>
<dbReference type="InterPro" id="IPR003265">
    <property type="entry name" value="HhH-GPD_domain"/>
</dbReference>
<evidence type="ECO:0000256" key="13">
    <source>
        <dbReference type="ARBA" id="ARBA00023204"/>
    </source>
</evidence>
<dbReference type="GO" id="GO:0035485">
    <property type="term" value="F:adenine/guanine mispair binding"/>
    <property type="evidence" value="ECO:0007669"/>
    <property type="project" value="TreeGrafter"/>
</dbReference>
<dbReference type="PROSITE" id="PS00764">
    <property type="entry name" value="ENDONUCLEASE_III_1"/>
    <property type="match status" value="1"/>
</dbReference>
<evidence type="ECO:0000256" key="12">
    <source>
        <dbReference type="ARBA" id="ARBA00023014"/>
    </source>
</evidence>
<evidence type="ECO:0000313" key="17">
    <source>
        <dbReference type="EMBL" id="TWU26220.1"/>
    </source>
</evidence>
<dbReference type="Pfam" id="PF00633">
    <property type="entry name" value="HHH"/>
    <property type="match status" value="1"/>
</dbReference>
<keyword evidence="18" id="KW-1185">Reference proteome</keyword>
<dbReference type="InterPro" id="IPR005760">
    <property type="entry name" value="A/G_AdeGlyc_MutY"/>
</dbReference>
<evidence type="ECO:0000256" key="5">
    <source>
        <dbReference type="ARBA" id="ARBA00012045"/>
    </source>
</evidence>
<dbReference type="PANTHER" id="PTHR42944">
    <property type="entry name" value="ADENINE DNA GLYCOSYLASE"/>
    <property type="match status" value="1"/>
</dbReference>
<keyword evidence="9" id="KW-0227">DNA damage</keyword>
<accession>A0A5C6CNW2</accession>
<proteinExistence type="inferred from homology"/>
<evidence type="ECO:0000256" key="2">
    <source>
        <dbReference type="ARBA" id="ARBA00001966"/>
    </source>
</evidence>
<evidence type="ECO:0000256" key="8">
    <source>
        <dbReference type="ARBA" id="ARBA00022723"/>
    </source>
</evidence>
<dbReference type="InterPro" id="IPR023170">
    <property type="entry name" value="HhH_base_excis_C"/>
</dbReference>
<dbReference type="SMART" id="SM00525">
    <property type="entry name" value="FES"/>
    <property type="match status" value="1"/>
</dbReference>
<evidence type="ECO:0000259" key="16">
    <source>
        <dbReference type="SMART" id="SM00478"/>
    </source>
</evidence>
<evidence type="ECO:0000256" key="10">
    <source>
        <dbReference type="ARBA" id="ARBA00022801"/>
    </source>
</evidence>
<feature type="compositionally biased region" description="Basic and acidic residues" evidence="15">
    <location>
        <begin position="18"/>
        <end position="28"/>
    </location>
</feature>
<dbReference type="InterPro" id="IPR029119">
    <property type="entry name" value="MutY_C"/>
</dbReference>
<dbReference type="Gene3D" id="1.10.1670.10">
    <property type="entry name" value="Helix-hairpin-Helix base-excision DNA repair enzymes (C-terminal)"/>
    <property type="match status" value="1"/>
</dbReference>
<keyword evidence="8" id="KW-0479">Metal-binding</keyword>
<gene>
    <name evidence="17" type="primary">mutY</name>
    <name evidence="17" type="ORF">Pla52o_00730</name>
</gene>
<comment type="catalytic activity">
    <reaction evidence="1">
        <text>Hydrolyzes free adenine bases from 7,8-dihydro-8-oxoguanine:adenine mismatched double-stranded DNA, leaving an apurinic site.</text>
        <dbReference type="EC" id="3.2.2.31"/>
    </reaction>
</comment>
<keyword evidence="13" id="KW-0234">DNA repair</keyword>
<evidence type="ECO:0000256" key="4">
    <source>
        <dbReference type="ARBA" id="ARBA00008343"/>
    </source>
</evidence>
<comment type="caution">
    <text evidence="17">The sequence shown here is derived from an EMBL/GenBank/DDBJ whole genome shotgun (WGS) entry which is preliminary data.</text>
</comment>
<comment type="cofactor">
    <cofactor evidence="2">
        <name>[4Fe-4S] cluster</name>
        <dbReference type="ChEBI" id="CHEBI:49883"/>
    </cofactor>
</comment>
<dbReference type="RefSeq" id="WP_146592618.1">
    <property type="nucleotide sequence ID" value="NZ_SJPT01000001.1"/>
</dbReference>
<keyword evidence="14 17" id="KW-0326">Glycosidase</keyword>
<keyword evidence="7" id="KW-0004">4Fe-4S</keyword>
<feature type="domain" description="HhH-GPD" evidence="16">
    <location>
        <begin position="70"/>
        <end position="236"/>
    </location>
</feature>